<gene>
    <name evidence="2" type="ORF">AVEN_46227_1</name>
</gene>
<dbReference type="EMBL" id="BGPR01080713">
    <property type="protein sequence ID" value="GBL79914.1"/>
    <property type="molecule type" value="Genomic_DNA"/>
</dbReference>
<reference evidence="2 3" key="1">
    <citation type="journal article" date="2019" name="Sci. Rep.">
        <title>Orb-weaving spider Araneus ventricosus genome elucidates the spidroin gene catalogue.</title>
        <authorList>
            <person name="Kono N."/>
            <person name="Nakamura H."/>
            <person name="Ohtoshi R."/>
            <person name="Moran D.A.P."/>
            <person name="Shinohara A."/>
            <person name="Yoshida Y."/>
            <person name="Fujiwara M."/>
            <person name="Mori M."/>
            <person name="Tomita M."/>
            <person name="Arakawa K."/>
        </authorList>
    </citation>
    <scope>NUCLEOTIDE SEQUENCE [LARGE SCALE GENOMIC DNA]</scope>
</reference>
<comment type="caution">
    <text evidence="2">The sequence shown here is derived from an EMBL/GenBank/DDBJ whole genome shotgun (WGS) entry which is preliminary data.</text>
</comment>
<proteinExistence type="predicted"/>
<feature type="region of interest" description="Disordered" evidence="1">
    <location>
        <begin position="1"/>
        <end position="20"/>
    </location>
</feature>
<evidence type="ECO:0000256" key="1">
    <source>
        <dbReference type="SAM" id="MobiDB-lite"/>
    </source>
</evidence>
<name>A0A4Y2ALP5_ARAVE</name>
<protein>
    <submittedName>
        <fullName evidence="2">Uncharacterized protein</fullName>
    </submittedName>
</protein>
<evidence type="ECO:0000313" key="3">
    <source>
        <dbReference type="Proteomes" id="UP000499080"/>
    </source>
</evidence>
<keyword evidence="3" id="KW-1185">Reference proteome</keyword>
<organism evidence="2 3">
    <name type="scientific">Araneus ventricosus</name>
    <name type="common">Orbweaver spider</name>
    <name type="synonym">Epeira ventricosa</name>
    <dbReference type="NCBI Taxonomy" id="182803"/>
    <lineage>
        <taxon>Eukaryota</taxon>
        <taxon>Metazoa</taxon>
        <taxon>Ecdysozoa</taxon>
        <taxon>Arthropoda</taxon>
        <taxon>Chelicerata</taxon>
        <taxon>Arachnida</taxon>
        <taxon>Araneae</taxon>
        <taxon>Araneomorphae</taxon>
        <taxon>Entelegynae</taxon>
        <taxon>Araneoidea</taxon>
        <taxon>Araneidae</taxon>
        <taxon>Araneus</taxon>
    </lineage>
</organism>
<sequence length="272" mass="31172">MTMSLNACVKRKHPRTSGNSSKCPLKSECPVILFCPHLNDLTRCVVKIPSLPGILRFVTCPSQGTVDACDSVCHSPREKVNIESCLPLSYMLCCIQLLMLLFKQLGCYIFYLVYSFLLPNSQTKNPLSRPSFCVFIPKLCCKIDLFLYAWPSFEVPFGITCICYPDPNNKNWPRCRSRHPTACQNYEVCSKTAVVLLQNRDVNAGHSSALHSIFLKTCFFHPFKSKNEARHSRRLQSLFSDKVRSLRILPTLLFPYARDFKFHFDPRREVST</sequence>
<accession>A0A4Y2ALP5</accession>
<evidence type="ECO:0000313" key="2">
    <source>
        <dbReference type="EMBL" id="GBL79914.1"/>
    </source>
</evidence>
<dbReference type="Proteomes" id="UP000499080">
    <property type="component" value="Unassembled WGS sequence"/>
</dbReference>
<dbReference type="AlphaFoldDB" id="A0A4Y2ALP5"/>